<dbReference type="AlphaFoldDB" id="A0A7W9SPY3"/>
<evidence type="ECO:0000313" key="3">
    <source>
        <dbReference type="EMBL" id="MBB6049844.1"/>
    </source>
</evidence>
<protein>
    <submittedName>
        <fullName evidence="3">Uncharacterized protein</fullName>
    </submittedName>
</protein>
<feature type="region of interest" description="Disordered" evidence="1">
    <location>
        <begin position="534"/>
        <end position="578"/>
    </location>
</feature>
<evidence type="ECO:0000313" key="4">
    <source>
        <dbReference type="Proteomes" id="UP000520814"/>
    </source>
</evidence>
<dbReference type="EMBL" id="JACHGW010000002">
    <property type="protein sequence ID" value="MBB6049844.1"/>
    <property type="molecule type" value="Genomic_DNA"/>
</dbReference>
<evidence type="ECO:0000256" key="1">
    <source>
        <dbReference type="SAM" id="MobiDB-lite"/>
    </source>
</evidence>
<comment type="caution">
    <text evidence="3">The sequence shown here is derived from an EMBL/GenBank/DDBJ whole genome shotgun (WGS) entry which is preliminary data.</text>
</comment>
<keyword evidence="4" id="KW-1185">Reference proteome</keyword>
<sequence length="597" mass="67509">MTLSRRQALQLAAFGLLQSPALAQGQATPHRSFGGFENDPTGEKHDTTRWAMLPILGVLCTVTWKQSPADKWTWFRGLKQGYAVGKNVLLKDEWQDLWVVGGRRLFGRLFGKEVDKTIWEIPLTRKGKDLKLGKPVATNYTTISIGSTCCGIQKESAMDWFDSDGEVIVTLHNALTPPRHYGTVYSVELRDPSGIPVLAMIDGKGQLVSPLLPEVKQFIYTKTRTDGGWSEYPILTVPVDKGKNLFLPINDQGQLPTDALKVRGYYPSIAFPPPGTADSPFIGARTVLVGGWLKEYDLEGSVAYGWVSEDLKRETGPVWRSMHNLPAPYPECMVGELLDGTWMVYRLARWQQRDAGLPLHEPMLPESAPSRDEALRRLPPFYQEKIVKPREEARQRELEEARRYWEQRSKDNTALLIAHGYKPGQGSESPAELQRIAETLRHIRMDIDLRLYQDYQDDINKLPVDWQIRYILSGGQSAFGERYAITAEVVEGYSKSVRDPQFAAELRQRAASLRAVEEARKKQAELDAAAFKKRQEEWKKQGNPNSPGRPSGHVYTAPSSASWVYKPQPASTSPGLGQYMKDLYEYGRGRDWKPVYR</sequence>
<dbReference type="Proteomes" id="UP000520814">
    <property type="component" value="Unassembled WGS sequence"/>
</dbReference>
<name>A0A7W9SPY3_ARMRO</name>
<proteinExistence type="predicted"/>
<feature type="signal peptide" evidence="2">
    <location>
        <begin position="1"/>
        <end position="23"/>
    </location>
</feature>
<keyword evidence="2" id="KW-0732">Signal</keyword>
<reference evidence="3 4" key="1">
    <citation type="submission" date="2020-08" db="EMBL/GenBank/DDBJ databases">
        <title>Genomic Encyclopedia of Type Strains, Phase IV (KMG-IV): sequencing the most valuable type-strain genomes for metagenomic binning, comparative biology and taxonomic classification.</title>
        <authorList>
            <person name="Goeker M."/>
        </authorList>
    </citation>
    <scope>NUCLEOTIDE SEQUENCE [LARGE SCALE GENOMIC DNA]</scope>
    <source>
        <strain evidence="3 4">DSM 23562</strain>
    </source>
</reference>
<evidence type="ECO:0000256" key="2">
    <source>
        <dbReference type="SAM" id="SignalP"/>
    </source>
</evidence>
<feature type="chain" id="PRO_5030590996" evidence="2">
    <location>
        <begin position="24"/>
        <end position="597"/>
    </location>
</feature>
<gene>
    <name evidence="3" type="ORF">HNQ39_001635</name>
</gene>
<dbReference type="RefSeq" id="WP_184193679.1">
    <property type="nucleotide sequence ID" value="NZ_JACHGW010000002.1"/>
</dbReference>
<organism evidence="3 4">
    <name type="scientific">Armatimonas rosea</name>
    <dbReference type="NCBI Taxonomy" id="685828"/>
    <lineage>
        <taxon>Bacteria</taxon>
        <taxon>Bacillati</taxon>
        <taxon>Armatimonadota</taxon>
        <taxon>Armatimonadia</taxon>
        <taxon>Armatimonadales</taxon>
        <taxon>Armatimonadaceae</taxon>
        <taxon>Armatimonas</taxon>
    </lineage>
</organism>
<accession>A0A7W9SPY3</accession>